<protein>
    <recommendedName>
        <fullName evidence="2">SAP domain-containing protein</fullName>
    </recommendedName>
</protein>
<name>K0R4V1_THAOC</name>
<feature type="region of interest" description="Disordered" evidence="1">
    <location>
        <begin position="367"/>
        <end position="391"/>
    </location>
</feature>
<dbReference type="AlphaFoldDB" id="K0R4V1"/>
<dbReference type="SMART" id="SM00513">
    <property type="entry name" value="SAP"/>
    <property type="match status" value="2"/>
</dbReference>
<dbReference type="Gene3D" id="1.10.720.30">
    <property type="entry name" value="SAP domain"/>
    <property type="match status" value="2"/>
</dbReference>
<feature type="domain" description="SAP" evidence="2">
    <location>
        <begin position="122"/>
        <end position="156"/>
    </location>
</feature>
<keyword evidence="4" id="KW-1185">Reference proteome</keyword>
<dbReference type="OrthoDB" id="8054888at2759"/>
<feature type="domain" description="SAP" evidence="2">
    <location>
        <begin position="166"/>
        <end position="200"/>
    </location>
</feature>
<evidence type="ECO:0000259" key="2">
    <source>
        <dbReference type="SMART" id="SM00513"/>
    </source>
</evidence>
<evidence type="ECO:0000256" key="1">
    <source>
        <dbReference type="SAM" id="MobiDB-lite"/>
    </source>
</evidence>
<evidence type="ECO:0000313" key="4">
    <source>
        <dbReference type="Proteomes" id="UP000266841"/>
    </source>
</evidence>
<reference evidence="3 4" key="1">
    <citation type="journal article" date="2012" name="Genome Biol.">
        <title>Genome and low-iron response of an oceanic diatom adapted to chronic iron limitation.</title>
        <authorList>
            <person name="Lommer M."/>
            <person name="Specht M."/>
            <person name="Roy A.S."/>
            <person name="Kraemer L."/>
            <person name="Andreson R."/>
            <person name="Gutowska M.A."/>
            <person name="Wolf J."/>
            <person name="Bergner S.V."/>
            <person name="Schilhabel M.B."/>
            <person name="Klostermeier U.C."/>
            <person name="Beiko R.G."/>
            <person name="Rosenstiel P."/>
            <person name="Hippler M."/>
            <person name="Laroche J."/>
        </authorList>
    </citation>
    <scope>NUCLEOTIDE SEQUENCE [LARGE SCALE GENOMIC DNA]</scope>
    <source>
        <strain evidence="3 4">CCMP1005</strain>
    </source>
</reference>
<comment type="caution">
    <text evidence="3">The sequence shown here is derived from an EMBL/GenBank/DDBJ whole genome shotgun (WGS) entry which is preliminary data.</text>
</comment>
<sequence>MTNIKLTHPNHRAYQVKSGLAAKSADVSKPTVDPKPPVGLLKFGSASTPVVAPTFVPGLGFVLASSPLHLSTLNPRMNASIYASLLFGGYGGYGGRRRSKAKPKKKPKQNWFVFTQPFSSQKERLTLDQNKQLCRAAKLRVGGTKKQLIERLQEEDQTSKFGREGFLGFNVDGLKQLCRDRNLQVSGAKFDLVLRILHCDNGTTPEGQTLKRAATDVVKTTDAAGRIVEKHVAKKRKKPAPSASKAYDRVMKKINSVTQKKYQVITHENNYLDTDPRFALTFAESAITSLADNFGTIRRPGYDDYGGWSSIDSSLRRIVEAAKPHLSEQECENAADWIEEMHSTADAYGLMDYHDLLKTCEFLRGAGEDKSEEEGGDSGDDKKPAAADLMPVSVGVATDKVEENDKKPEAAVVNENVVNPAAALKSDE</sequence>
<organism evidence="3 4">
    <name type="scientific">Thalassiosira oceanica</name>
    <name type="common">Marine diatom</name>
    <dbReference type="NCBI Taxonomy" id="159749"/>
    <lineage>
        <taxon>Eukaryota</taxon>
        <taxon>Sar</taxon>
        <taxon>Stramenopiles</taxon>
        <taxon>Ochrophyta</taxon>
        <taxon>Bacillariophyta</taxon>
        <taxon>Coscinodiscophyceae</taxon>
        <taxon>Thalassiosirophycidae</taxon>
        <taxon>Thalassiosirales</taxon>
        <taxon>Thalassiosiraceae</taxon>
        <taxon>Thalassiosira</taxon>
    </lineage>
</organism>
<dbReference type="InterPro" id="IPR003034">
    <property type="entry name" value="SAP_dom"/>
</dbReference>
<proteinExistence type="predicted"/>
<evidence type="ECO:0000313" key="3">
    <source>
        <dbReference type="EMBL" id="EJK46824.1"/>
    </source>
</evidence>
<dbReference type="Pfam" id="PF02037">
    <property type="entry name" value="SAP"/>
    <property type="match status" value="1"/>
</dbReference>
<dbReference type="Proteomes" id="UP000266841">
    <property type="component" value="Unassembled WGS sequence"/>
</dbReference>
<accession>K0R4V1</accession>
<dbReference type="InterPro" id="IPR036361">
    <property type="entry name" value="SAP_dom_sf"/>
</dbReference>
<dbReference type="EMBL" id="AGNL01047512">
    <property type="protein sequence ID" value="EJK46824.1"/>
    <property type="molecule type" value="Genomic_DNA"/>
</dbReference>
<dbReference type="eggNOG" id="ENOG502QSXX">
    <property type="taxonomic scope" value="Eukaryota"/>
</dbReference>
<gene>
    <name evidence="3" type="ORF">THAOC_34489</name>
</gene>